<evidence type="ECO:0000313" key="1">
    <source>
        <dbReference type="EMBL" id="ELT95215.1"/>
    </source>
</evidence>
<gene>
    <name evidence="1" type="ORF">CAPTEDRAFT_217408</name>
</gene>
<protein>
    <submittedName>
        <fullName evidence="1 2">Uncharacterized protein</fullName>
    </submittedName>
</protein>
<dbReference type="EnsemblMetazoa" id="CapteT217408">
    <property type="protein sequence ID" value="CapteP217408"/>
    <property type="gene ID" value="CapteG217408"/>
</dbReference>
<dbReference type="AlphaFoldDB" id="R7TW45"/>
<sequence>MEFISQLFRTRNGQRVTVPGLINCSLYNYMLSTPFLMCQQKQEDKSSSLNFPECTPFRCFEIDILQCKMASAIAVFKPWPQQSKILHNNMIEMRFIFTAWLGLGQGSPIILRD</sequence>
<dbReference type="EMBL" id="KB309196">
    <property type="protein sequence ID" value="ELT95215.1"/>
    <property type="molecule type" value="Genomic_DNA"/>
</dbReference>
<organism evidence="1">
    <name type="scientific">Capitella teleta</name>
    <name type="common">Polychaete worm</name>
    <dbReference type="NCBI Taxonomy" id="283909"/>
    <lineage>
        <taxon>Eukaryota</taxon>
        <taxon>Metazoa</taxon>
        <taxon>Spiralia</taxon>
        <taxon>Lophotrochozoa</taxon>
        <taxon>Annelida</taxon>
        <taxon>Polychaeta</taxon>
        <taxon>Sedentaria</taxon>
        <taxon>Scolecida</taxon>
        <taxon>Capitellidae</taxon>
        <taxon>Capitella</taxon>
    </lineage>
</organism>
<reference evidence="1 3" key="2">
    <citation type="journal article" date="2013" name="Nature">
        <title>Insights into bilaterian evolution from three spiralian genomes.</title>
        <authorList>
            <person name="Simakov O."/>
            <person name="Marletaz F."/>
            <person name="Cho S.J."/>
            <person name="Edsinger-Gonzales E."/>
            <person name="Havlak P."/>
            <person name="Hellsten U."/>
            <person name="Kuo D.H."/>
            <person name="Larsson T."/>
            <person name="Lv J."/>
            <person name="Arendt D."/>
            <person name="Savage R."/>
            <person name="Osoegawa K."/>
            <person name="de Jong P."/>
            <person name="Grimwood J."/>
            <person name="Chapman J.A."/>
            <person name="Shapiro H."/>
            <person name="Aerts A."/>
            <person name="Otillar R.P."/>
            <person name="Terry A.Y."/>
            <person name="Boore J.L."/>
            <person name="Grigoriev I.V."/>
            <person name="Lindberg D.R."/>
            <person name="Seaver E.C."/>
            <person name="Weisblat D.A."/>
            <person name="Putnam N.H."/>
            <person name="Rokhsar D.S."/>
        </authorList>
    </citation>
    <scope>NUCLEOTIDE SEQUENCE</scope>
    <source>
        <strain evidence="1 3">I ESC-2004</strain>
    </source>
</reference>
<dbReference type="Proteomes" id="UP000014760">
    <property type="component" value="Unassembled WGS sequence"/>
</dbReference>
<evidence type="ECO:0000313" key="2">
    <source>
        <dbReference type="EnsemblMetazoa" id="CapteP217408"/>
    </source>
</evidence>
<dbReference type="EMBL" id="AMQN01011932">
    <property type="status" value="NOT_ANNOTATED_CDS"/>
    <property type="molecule type" value="Genomic_DNA"/>
</dbReference>
<name>R7TW45_CAPTE</name>
<reference evidence="3" key="1">
    <citation type="submission" date="2012-12" db="EMBL/GenBank/DDBJ databases">
        <authorList>
            <person name="Hellsten U."/>
            <person name="Grimwood J."/>
            <person name="Chapman J.A."/>
            <person name="Shapiro H."/>
            <person name="Aerts A."/>
            <person name="Otillar R.P."/>
            <person name="Terry A.Y."/>
            <person name="Boore J.L."/>
            <person name="Simakov O."/>
            <person name="Marletaz F."/>
            <person name="Cho S.-J."/>
            <person name="Edsinger-Gonzales E."/>
            <person name="Havlak P."/>
            <person name="Kuo D.-H."/>
            <person name="Larsson T."/>
            <person name="Lv J."/>
            <person name="Arendt D."/>
            <person name="Savage R."/>
            <person name="Osoegawa K."/>
            <person name="de Jong P."/>
            <person name="Lindberg D.R."/>
            <person name="Seaver E.C."/>
            <person name="Weisblat D.A."/>
            <person name="Putnam N.H."/>
            <person name="Grigoriev I.V."/>
            <person name="Rokhsar D.S."/>
        </authorList>
    </citation>
    <scope>NUCLEOTIDE SEQUENCE</scope>
    <source>
        <strain evidence="3">I ESC-2004</strain>
    </source>
</reference>
<keyword evidence="3" id="KW-1185">Reference proteome</keyword>
<evidence type="ECO:0000313" key="3">
    <source>
        <dbReference type="Proteomes" id="UP000014760"/>
    </source>
</evidence>
<dbReference type="HOGENOM" id="CLU_2135866_0_0_1"/>
<accession>R7TW45</accession>
<proteinExistence type="predicted"/>
<reference evidence="2" key="3">
    <citation type="submission" date="2015-06" db="UniProtKB">
        <authorList>
            <consortium name="EnsemblMetazoa"/>
        </authorList>
    </citation>
    <scope>IDENTIFICATION</scope>
</reference>